<dbReference type="SUPFAM" id="SSF51161">
    <property type="entry name" value="Trimeric LpxA-like enzymes"/>
    <property type="match status" value="1"/>
</dbReference>
<evidence type="ECO:0000256" key="15">
    <source>
        <dbReference type="ARBA" id="ARBA00048247"/>
    </source>
</evidence>
<dbReference type="HAMAP" id="MF_01631">
    <property type="entry name" value="GlmU"/>
    <property type="match status" value="1"/>
</dbReference>
<evidence type="ECO:0000256" key="3">
    <source>
        <dbReference type="ARBA" id="ARBA00007947"/>
    </source>
</evidence>
<feature type="active site" description="Proton acceptor" evidence="18">
    <location>
        <position position="356"/>
    </location>
</feature>
<dbReference type="GO" id="GO:0019134">
    <property type="term" value="F:glucosamine-1-phosphate N-acetyltransferase activity"/>
    <property type="evidence" value="ECO:0007669"/>
    <property type="project" value="UniProtKB-UniRule"/>
</dbReference>
<proteinExistence type="inferred from homology"/>
<dbReference type="InterPro" id="IPR029044">
    <property type="entry name" value="Nucleotide-diphossugar_trans"/>
</dbReference>
<feature type="binding site" evidence="18">
    <location>
        <position position="163"/>
    </location>
    <ligand>
        <name>UDP-N-acetyl-alpha-D-glucosamine</name>
        <dbReference type="ChEBI" id="CHEBI:57705"/>
    </ligand>
</feature>
<comment type="caution">
    <text evidence="20">The sequence shown here is derived from an EMBL/GenBank/DDBJ whole genome shotgun (WGS) entry which is preliminary data.</text>
</comment>
<dbReference type="GO" id="GO:0009252">
    <property type="term" value="P:peptidoglycan biosynthetic process"/>
    <property type="evidence" value="ECO:0007669"/>
    <property type="project" value="UniProtKB-UniRule"/>
</dbReference>
<dbReference type="Pfam" id="PF00132">
    <property type="entry name" value="Hexapep"/>
    <property type="match status" value="2"/>
</dbReference>
<evidence type="ECO:0000256" key="6">
    <source>
        <dbReference type="ARBA" id="ARBA00022695"/>
    </source>
</evidence>
<keyword evidence="13 18" id="KW-0012">Acyltransferase</keyword>
<comment type="catalytic activity">
    <reaction evidence="16 18">
        <text>N-acetyl-alpha-D-glucosamine 1-phosphate + UTP + H(+) = UDP-N-acetyl-alpha-D-glucosamine + diphosphate</text>
        <dbReference type="Rhea" id="RHEA:13509"/>
        <dbReference type="ChEBI" id="CHEBI:15378"/>
        <dbReference type="ChEBI" id="CHEBI:33019"/>
        <dbReference type="ChEBI" id="CHEBI:46398"/>
        <dbReference type="ChEBI" id="CHEBI:57705"/>
        <dbReference type="ChEBI" id="CHEBI:57776"/>
        <dbReference type="EC" id="2.7.7.23"/>
    </reaction>
</comment>
<dbReference type="Proteomes" id="UP000623678">
    <property type="component" value="Unassembled WGS sequence"/>
</dbReference>
<feature type="binding site" evidence="18">
    <location>
        <position position="326"/>
    </location>
    <ligand>
        <name>UDP-N-acetyl-alpha-D-glucosamine</name>
        <dbReference type="ChEBI" id="CHEBI:57705"/>
    </ligand>
</feature>
<feature type="region of interest" description="Pyrophosphorylase" evidence="18">
    <location>
        <begin position="1"/>
        <end position="223"/>
    </location>
</feature>
<feature type="region of interest" description="N-acetyltransferase" evidence="18">
    <location>
        <begin position="245"/>
        <end position="451"/>
    </location>
</feature>
<comment type="subunit">
    <text evidence="18">Homotrimer.</text>
</comment>
<feature type="binding site" evidence="18">
    <location>
        <position position="148"/>
    </location>
    <ligand>
        <name>UDP-N-acetyl-alpha-D-glucosamine</name>
        <dbReference type="ChEBI" id="CHEBI:57705"/>
    </ligand>
</feature>
<evidence type="ECO:0000313" key="20">
    <source>
        <dbReference type="EMBL" id="MBC8585776.1"/>
    </source>
</evidence>
<evidence type="ECO:0000256" key="8">
    <source>
        <dbReference type="ARBA" id="ARBA00022737"/>
    </source>
</evidence>
<dbReference type="EC" id="2.3.1.157" evidence="18"/>
<evidence type="ECO:0000256" key="18">
    <source>
        <dbReference type="HAMAP-Rule" id="MF_01631"/>
    </source>
</evidence>
<feature type="domain" description="MobA-like NTP transferase" evidence="19">
    <location>
        <begin position="2"/>
        <end position="135"/>
    </location>
</feature>
<dbReference type="AlphaFoldDB" id="A0A926ENC2"/>
<comment type="similarity">
    <text evidence="3 18">In the N-terminal section; belongs to the N-acetylglucosamine-1-phosphate uridyltransferase family.</text>
</comment>
<feature type="binding site" evidence="18">
    <location>
        <position position="221"/>
    </location>
    <ligand>
        <name>Mg(2+)</name>
        <dbReference type="ChEBI" id="CHEBI:18420"/>
    </ligand>
</feature>
<keyword evidence="9 18" id="KW-0460">Magnesium</keyword>
<keyword evidence="10 18" id="KW-0133">Cell shape</keyword>
<feature type="region of interest" description="Linker" evidence="18">
    <location>
        <begin position="224"/>
        <end position="244"/>
    </location>
</feature>
<name>A0A926ENC2_9FIRM</name>
<dbReference type="CDD" id="cd03353">
    <property type="entry name" value="LbH_GlmU_C"/>
    <property type="match status" value="1"/>
</dbReference>
<evidence type="ECO:0000256" key="16">
    <source>
        <dbReference type="ARBA" id="ARBA00048493"/>
    </source>
</evidence>
<comment type="similarity">
    <text evidence="2 18">In the C-terminal section; belongs to the transferase hexapeptide repeat family.</text>
</comment>
<reference evidence="20" key="1">
    <citation type="submission" date="2020-08" db="EMBL/GenBank/DDBJ databases">
        <title>Genome public.</title>
        <authorList>
            <person name="Liu C."/>
            <person name="Sun Q."/>
        </authorList>
    </citation>
    <scope>NUCLEOTIDE SEQUENCE</scope>
    <source>
        <strain evidence="20">NSJ-64</strain>
    </source>
</reference>
<comment type="subcellular location">
    <subcellularLocation>
        <location evidence="1 18">Cytoplasm</location>
    </subcellularLocation>
</comment>
<keyword evidence="11 18" id="KW-0573">Peptidoglycan synthesis</keyword>
<dbReference type="InterPro" id="IPR011004">
    <property type="entry name" value="Trimer_LpxA-like_sf"/>
</dbReference>
<feature type="binding site" evidence="18">
    <location>
        <position position="221"/>
    </location>
    <ligand>
        <name>UDP-N-acetyl-alpha-D-glucosamine</name>
        <dbReference type="ChEBI" id="CHEBI:57705"/>
    </ligand>
</feature>
<dbReference type="GO" id="GO:0005737">
    <property type="term" value="C:cytoplasm"/>
    <property type="evidence" value="ECO:0007669"/>
    <property type="project" value="UniProtKB-SubCell"/>
</dbReference>
<dbReference type="GO" id="GO:0006048">
    <property type="term" value="P:UDP-N-acetylglucosamine biosynthetic process"/>
    <property type="evidence" value="ECO:0007669"/>
    <property type="project" value="InterPro"/>
</dbReference>
<evidence type="ECO:0000256" key="10">
    <source>
        <dbReference type="ARBA" id="ARBA00022960"/>
    </source>
</evidence>
<feature type="binding site" evidence="18">
    <location>
        <position position="67"/>
    </location>
    <ligand>
        <name>UDP-N-acetyl-alpha-D-glucosamine</name>
        <dbReference type="ChEBI" id="CHEBI:57705"/>
    </ligand>
</feature>
<gene>
    <name evidence="18 20" type="primary">glmU</name>
    <name evidence="20" type="ORF">H8705_09280</name>
</gene>
<organism evidence="20 21">
    <name type="scientific">Youxingia wuxianensis</name>
    <dbReference type="NCBI Taxonomy" id="2763678"/>
    <lineage>
        <taxon>Bacteria</taxon>
        <taxon>Bacillati</taxon>
        <taxon>Bacillota</taxon>
        <taxon>Clostridia</taxon>
        <taxon>Eubacteriales</taxon>
        <taxon>Oscillospiraceae</taxon>
        <taxon>Youxingia</taxon>
    </lineage>
</organism>
<evidence type="ECO:0000256" key="5">
    <source>
        <dbReference type="ARBA" id="ARBA00022679"/>
    </source>
</evidence>
<dbReference type="NCBIfam" id="TIGR01173">
    <property type="entry name" value="glmU"/>
    <property type="match status" value="1"/>
</dbReference>
<feature type="binding site" evidence="18">
    <location>
        <position position="96"/>
    </location>
    <ligand>
        <name>Mg(2+)</name>
        <dbReference type="ChEBI" id="CHEBI:18420"/>
    </ligand>
</feature>
<dbReference type="InterPro" id="IPR001451">
    <property type="entry name" value="Hexapep"/>
</dbReference>
<evidence type="ECO:0000256" key="17">
    <source>
        <dbReference type="ARBA" id="ARBA00049628"/>
    </source>
</evidence>
<dbReference type="GO" id="GO:0016020">
    <property type="term" value="C:membrane"/>
    <property type="evidence" value="ECO:0007669"/>
    <property type="project" value="GOC"/>
</dbReference>
<evidence type="ECO:0000256" key="12">
    <source>
        <dbReference type="ARBA" id="ARBA00023268"/>
    </source>
</evidence>
<feature type="binding site" evidence="18">
    <location>
        <position position="17"/>
    </location>
    <ligand>
        <name>UDP-N-acetyl-alpha-D-glucosamine</name>
        <dbReference type="ChEBI" id="CHEBI:57705"/>
    </ligand>
</feature>
<dbReference type="PANTHER" id="PTHR43584:SF3">
    <property type="entry name" value="BIFUNCTIONAL PROTEIN GLMU"/>
    <property type="match status" value="1"/>
</dbReference>
<sequence>MLLAAGDGKRMKSKQPKVLCEVLMKPMITWVEQACRKAGIEEVYVVAGAGAEQVKQAVSPECNIVIQSQRRGTGHAVMTAAQALEGGGDVAVLNGDAPFISAEVLAAAYAQHIRQHNAVTLVTARLQEPFGYGRIVRTESGEVSAIVEESDATQQEKLIDEINSGTYWFKASFLQKALSHFTADNAQGEYYLTDVVKIARKLQERVDGYACHSTDVVLGANDRKALKMLNDIARNREIERHLSNGVDIPFDDGVIIGTDVHIAPGTKIMPGTILAGNTTIGENCVIGPNSYLMDSQVGDGSSIIASYMTSSTVGCAATIGPFSQLRPGSHIMDGVKIGDFVEVKNSTIGEKTSIAHLTYIGDSDVGAGVNFGCGVVTVNYDGQNKFRTTIGDHAFIGCNTNLIAPVKVGDGAYTAAGTTVDEDVPDDALAIGRVRQEIKKHWAKGKIKKKI</sequence>
<feature type="binding site" evidence="18">
    <location>
        <begin position="379"/>
        <end position="380"/>
    </location>
    <ligand>
        <name>acetyl-CoA</name>
        <dbReference type="ChEBI" id="CHEBI:57288"/>
    </ligand>
</feature>
<feature type="binding site" evidence="18">
    <location>
        <position position="370"/>
    </location>
    <ligand>
        <name>UDP-N-acetyl-alpha-D-glucosamine</name>
        <dbReference type="ChEBI" id="CHEBI:57705"/>
    </ligand>
</feature>
<comment type="caution">
    <text evidence="18">Lacks conserved residue(s) required for the propagation of feature annotation.</text>
</comment>
<evidence type="ECO:0000256" key="9">
    <source>
        <dbReference type="ARBA" id="ARBA00022842"/>
    </source>
</evidence>
<keyword evidence="14 18" id="KW-0961">Cell wall biogenesis/degradation</keyword>
<dbReference type="Gene3D" id="2.160.10.10">
    <property type="entry name" value="Hexapeptide repeat proteins"/>
    <property type="match status" value="1"/>
</dbReference>
<dbReference type="GO" id="GO:0000902">
    <property type="term" value="P:cell morphogenesis"/>
    <property type="evidence" value="ECO:0007669"/>
    <property type="project" value="UniProtKB-UniRule"/>
</dbReference>
<evidence type="ECO:0000256" key="7">
    <source>
        <dbReference type="ARBA" id="ARBA00022723"/>
    </source>
</evidence>
<keyword evidence="7 18" id="KW-0479">Metal-binding</keyword>
<dbReference type="InterPro" id="IPR050065">
    <property type="entry name" value="GlmU-like"/>
</dbReference>
<evidence type="ECO:0000313" key="21">
    <source>
        <dbReference type="Proteomes" id="UP000623678"/>
    </source>
</evidence>
<dbReference type="Pfam" id="PF12804">
    <property type="entry name" value="NTP_transf_3"/>
    <property type="match status" value="1"/>
</dbReference>
<dbReference type="GO" id="GO:0000287">
    <property type="term" value="F:magnesium ion binding"/>
    <property type="evidence" value="ECO:0007669"/>
    <property type="project" value="UniProtKB-UniRule"/>
</dbReference>
<evidence type="ECO:0000256" key="13">
    <source>
        <dbReference type="ARBA" id="ARBA00023315"/>
    </source>
</evidence>
<comment type="pathway">
    <text evidence="18">Nucleotide-sugar biosynthesis; UDP-N-acetyl-alpha-D-glucosamine biosynthesis; UDP-N-acetyl-alpha-D-glucosamine from N-acetyl-alpha-D-glucosamine 1-phosphate: step 1/1.</text>
</comment>
<comment type="cofactor">
    <cofactor evidence="18">
        <name>Mg(2+)</name>
        <dbReference type="ChEBI" id="CHEBI:18420"/>
    </cofactor>
    <text evidence="18">Binds 1 Mg(2+) ion per subunit.</text>
</comment>
<feature type="binding site" evidence="18">
    <location>
        <position position="133"/>
    </location>
    <ligand>
        <name>UDP-N-acetyl-alpha-D-glucosamine</name>
        <dbReference type="ChEBI" id="CHEBI:57705"/>
    </ligand>
</feature>
<keyword evidence="6 18" id="KW-0548">Nucleotidyltransferase</keyword>
<evidence type="ECO:0000256" key="4">
    <source>
        <dbReference type="ARBA" id="ARBA00022490"/>
    </source>
</evidence>
<comment type="pathway">
    <text evidence="18">Nucleotide-sugar biosynthesis; UDP-N-acetyl-alpha-D-glucosamine biosynthesis; N-acetyl-alpha-D-glucosamine 1-phosphate from alpha-D-glucosamine 6-phosphate (route II): step 2/2.</text>
</comment>
<keyword evidence="4 18" id="KW-0963">Cytoplasm</keyword>
<dbReference type="InterPro" id="IPR025877">
    <property type="entry name" value="MobA-like_NTP_Trfase"/>
</dbReference>
<feature type="binding site" evidence="18">
    <location>
        <position position="433"/>
    </location>
    <ligand>
        <name>acetyl-CoA</name>
        <dbReference type="ChEBI" id="CHEBI:57288"/>
    </ligand>
</feature>
<dbReference type="CDD" id="cd02540">
    <property type="entry name" value="GT2_GlmU_N_bac"/>
    <property type="match status" value="1"/>
</dbReference>
<evidence type="ECO:0000256" key="1">
    <source>
        <dbReference type="ARBA" id="ARBA00004496"/>
    </source>
</evidence>
<comment type="function">
    <text evidence="17 18">Catalyzes the last two sequential reactions in the de novo biosynthetic pathway for UDP-N-acetylglucosamine (UDP-GlcNAc). The C-terminal domain catalyzes the transfer of acetyl group from acetyl coenzyme A to glucosamine-1-phosphate (GlcN-1-P) to produce N-acetylglucosamine-1-phosphate (GlcNAc-1-P), which is converted into UDP-GlcNAc by the transfer of uridine 5-monophosphate (from uridine 5-triphosphate), a reaction catalyzed by the N-terminal domain.</text>
</comment>
<feature type="binding site" evidence="18">
    <location>
        <position position="416"/>
    </location>
    <ligand>
        <name>acetyl-CoA</name>
        <dbReference type="ChEBI" id="CHEBI:57288"/>
    </ligand>
</feature>
<keyword evidence="12 18" id="KW-0511">Multifunctional enzyme</keyword>
<keyword evidence="8 18" id="KW-0677">Repeat</keyword>
<evidence type="ECO:0000256" key="2">
    <source>
        <dbReference type="ARBA" id="ARBA00007707"/>
    </source>
</evidence>
<dbReference type="EC" id="2.7.7.23" evidence="18"/>
<feature type="binding site" evidence="18">
    <location>
        <begin position="3"/>
        <end position="6"/>
    </location>
    <ligand>
        <name>UDP-N-acetyl-alpha-D-glucosamine</name>
        <dbReference type="ChEBI" id="CHEBI:57705"/>
    </ligand>
</feature>
<feature type="binding site" evidence="18">
    <location>
        <position position="344"/>
    </location>
    <ligand>
        <name>UDP-N-acetyl-alpha-D-glucosamine</name>
        <dbReference type="ChEBI" id="CHEBI:57705"/>
    </ligand>
</feature>
<dbReference type="SUPFAM" id="SSF53448">
    <property type="entry name" value="Nucleotide-diphospho-sugar transferases"/>
    <property type="match status" value="1"/>
</dbReference>
<keyword evidence="21" id="KW-1185">Reference proteome</keyword>
<dbReference type="GO" id="GO:0003977">
    <property type="term" value="F:UDP-N-acetylglucosamine diphosphorylase activity"/>
    <property type="evidence" value="ECO:0007669"/>
    <property type="project" value="UniProtKB-UniRule"/>
</dbReference>
<dbReference type="Gene3D" id="3.90.550.10">
    <property type="entry name" value="Spore Coat Polysaccharide Biosynthesis Protein SpsA, Chain A"/>
    <property type="match status" value="1"/>
</dbReference>
<keyword evidence="5 18" id="KW-0808">Transferase</keyword>
<comment type="pathway">
    <text evidence="18">Bacterial outer membrane biogenesis; LPS lipid A biosynthesis.</text>
</comment>
<dbReference type="EMBL" id="JACRTD010000006">
    <property type="protein sequence ID" value="MBC8585776.1"/>
    <property type="molecule type" value="Genomic_DNA"/>
</dbReference>
<accession>A0A926ENC2</accession>
<dbReference type="InterPro" id="IPR038009">
    <property type="entry name" value="GlmU_C_LbH"/>
</dbReference>
<dbReference type="InterPro" id="IPR005882">
    <property type="entry name" value="Bifunctional_GlmU"/>
</dbReference>
<feature type="binding site" evidence="18">
    <location>
        <position position="359"/>
    </location>
    <ligand>
        <name>UDP-N-acetyl-alpha-D-glucosamine</name>
        <dbReference type="ChEBI" id="CHEBI:57705"/>
    </ligand>
</feature>
<evidence type="ECO:0000259" key="19">
    <source>
        <dbReference type="Pfam" id="PF12804"/>
    </source>
</evidence>
<protein>
    <recommendedName>
        <fullName evidence="18">Bifunctional protein GlmU</fullName>
    </recommendedName>
    <domain>
        <recommendedName>
            <fullName evidence="18">UDP-N-acetylglucosamine pyrophosphorylase</fullName>
            <ecNumber evidence="18">2.7.7.23</ecNumber>
        </recommendedName>
        <alternativeName>
            <fullName evidence="18">N-acetylglucosamine-1-phosphate uridyltransferase</fullName>
        </alternativeName>
    </domain>
    <domain>
        <recommendedName>
            <fullName evidence="18">Glucosamine-1-phosphate N-acetyltransferase</fullName>
            <ecNumber evidence="18">2.3.1.157</ecNumber>
        </recommendedName>
    </domain>
</protein>
<dbReference type="GO" id="GO:0009245">
    <property type="term" value="P:lipid A biosynthetic process"/>
    <property type="evidence" value="ECO:0007669"/>
    <property type="project" value="UniProtKB-UniRule"/>
</dbReference>
<comment type="catalytic activity">
    <reaction evidence="15 18">
        <text>alpha-D-glucosamine 1-phosphate + acetyl-CoA = N-acetyl-alpha-D-glucosamine 1-phosphate + CoA + H(+)</text>
        <dbReference type="Rhea" id="RHEA:13725"/>
        <dbReference type="ChEBI" id="CHEBI:15378"/>
        <dbReference type="ChEBI" id="CHEBI:57287"/>
        <dbReference type="ChEBI" id="CHEBI:57288"/>
        <dbReference type="ChEBI" id="CHEBI:57776"/>
        <dbReference type="ChEBI" id="CHEBI:58516"/>
        <dbReference type="EC" id="2.3.1.157"/>
    </reaction>
</comment>
<evidence type="ECO:0000256" key="14">
    <source>
        <dbReference type="ARBA" id="ARBA00023316"/>
    </source>
</evidence>
<feature type="binding site" evidence="18">
    <location>
        <begin position="72"/>
        <end position="73"/>
    </location>
    <ligand>
        <name>UDP-N-acetyl-alpha-D-glucosamine</name>
        <dbReference type="ChEBI" id="CHEBI:57705"/>
    </ligand>
</feature>
<dbReference type="PANTHER" id="PTHR43584">
    <property type="entry name" value="NUCLEOTIDYL TRANSFERASE"/>
    <property type="match status" value="1"/>
</dbReference>
<dbReference type="GO" id="GO:0008360">
    <property type="term" value="P:regulation of cell shape"/>
    <property type="evidence" value="ECO:0007669"/>
    <property type="project" value="UniProtKB-KW"/>
</dbReference>
<dbReference type="GO" id="GO:0071555">
    <property type="term" value="P:cell wall organization"/>
    <property type="evidence" value="ECO:0007669"/>
    <property type="project" value="UniProtKB-KW"/>
</dbReference>
<evidence type="ECO:0000256" key="11">
    <source>
        <dbReference type="ARBA" id="ARBA00022984"/>
    </source>
</evidence>